<protein>
    <submittedName>
        <fullName evidence="2">Uncharacterized protein</fullName>
    </submittedName>
</protein>
<proteinExistence type="predicted"/>
<evidence type="ECO:0000256" key="1">
    <source>
        <dbReference type="SAM" id="MobiDB-lite"/>
    </source>
</evidence>
<gene>
    <name evidence="2" type="ORF">DSM5745_09568</name>
</gene>
<comment type="caution">
    <text evidence="2">The sequence shown here is derived from an EMBL/GenBank/DDBJ whole genome shotgun (WGS) entry which is preliminary data.</text>
</comment>
<dbReference type="RefSeq" id="XP_026599932.1">
    <property type="nucleotide sequence ID" value="XM_026751584.1"/>
</dbReference>
<evidence type="ECO:0000313" key="2">
    <source>
        <dbReference type="EMBL" id="RDW65829.1"/>
    </source>
</evidence>
<keyword evidence="3" id="KW-1185">Reference proteome</keyword>
<sequence length="328" mass="36727">MAPNSHSTQKRKLVINWDSVRSKLSKLSSKKLNRFIRNLASRDRGEAAAEQHPGGQTPPSKPRNQHYRNKSPSSQNHIHLSPPSQLPAHYGSPRPSGSSRTLSVDANLVPRDIKAPELLASPSGSLDLDSGSPSAADILVRLPGDKPERSQQMTASIGTQCAKIDLTRRKPWNDRPNDEVHSGCVHDLGSGLDIVVRLPGDAPDRTQQVTASMDTQLIKINLMRREVWDRLNIDGRGNLEHLDDDYYVRNLGSEEIRIEGVVRNLEWRFKKGAKTYQSDFYIISMRYDVLIGTDTINAYRLLRVGSDLLEHLEKMNGVMSMEDKLINA</sequence>
<name>A0A3D8QVN5_9EURO</name>
<dbReference type="Gene3D" id="2.40.70.10">
    <property type="entry name" value="Acid Proteases"/>
    <property type="match status" value="1"/>
</dbReference>
<dbReference type="OrthoDB" id="4493271at2759"/>
<dbReference type="CDD" id="cd00303">
    <property type="entry name" value="retropepsin_like"/>
    <property type="match status" value="1"/>
</dbReference>
<dbReference type="Proteomes" id="UP000256690">
    <property type="component" value="Unassembled WGS sequence"/>
</dbReference>
<dbReference type="InterPro" id="IPR021109">
    <property type="entry name" value="Peptidase_aspartic_dom_sf"/>
</dbReference>
<evidence type="ECO:0000313" key="3">
    <source>
        <dbReference type="Proteomes" id="UP000256690"/>
    </source>
</evidence>
<dbReference type="AlphaFoldDB" id="A0A3D8QVN5"/>
<feature type="region of interest" description="Disordered" evidence="1">
    <location>
        <begin position="43"/>
        <end position="102"/>
    </location>
</feature>
<dbReference type="EMBL" id="PVWQ01000013">
    <property type="protein sequence ID" value="RDW65829.1"/>
    <property type="molecule type" value="Genomic_DNA"/>
</dbReference>
<accession>A0A3D8QVN5</accession>
<dbReference type="GeneID" id="38119938"/>
<organism evidence="2 3">
    <name type="scientific">Aspergillus mulundensis</name>
    <dbReference type="NCBI Taxonomy" id="1810919"/>
    <lineage>
        <taxon>Eukaryota</taxon>
        <taxon>Fungi</taxon>
        <taxon>Dikarya</taxon>
        <taxon>Ascomycota</taxon>
        <taxon>Pezizomycotina</taxon>
        <taxon>Eurotiomycetes</taxon>
        <taxon>Eurotiomycetidae</taxon>
        <taxon>Eurotiales</taxon>
        <taxon>Aspergillaceae</taxon>
        <taxon>Aspergillus</taxon>
        <taxon>Aspergillus subgen. Nidulantes</taxon>
    </lineage>
</organism>
<reference evidence="2 3" key="1">
    <citation type="journal article" date="2018" name="IMA Fungus">
        <title>IMA Genome-F 9: Draft genome sequence of Annulohypoxylon stygium, Aspergillus mulundensis, Berkeleyomyces basicola (syn. Thielaviopsis basicola), Ceratocystis smalleyi, two Cercospora beticola strains, Coleophoma cylindrospora, Fusarium fracticaudum, Phialophora cf. hyalina, and Morchella septimelata.</title>
        <authorList>
            <person name="Wingfield B.D."/>
            <person name="Bills G.F."/>
            <person name="Dong Y."/>
            <person name="Huang W."/>
            <person name="Nel W.J."/>
            <person name="Swalarsk-Parry B.S."/>
            <person name="Vaghefi N."/>
            <person name="Wilken P.M."/>
            <person name="An Z."/>
            <person name="de Beer Z.W."/>
            <person name="De Vos L."/>
            <person name="Chen L."/>
            <person name="Duong T.A."/>
            <person name="Gao Y."/>
            <person name="Hammerbacher A."/>
            <person name="Kikkert J.R."/>
            <person name="Li Y."/>
            <person name="Li H."/>
            <person name="Li K."/>
            <person name="Li Q."/>
            <person name="Liu X."/>
            <person name="Ma X."/>
            <person name="Naidoo K."/>
            <person name="Pethybridge S.J."/>
            <person name="Sun J."/>
            <person name="Steenkamp E.T."/>
            <person name="van der Nest M.A."/>
            <person name="van Wyk S."/>
            <person name="Wingfield M.J."/>
            <person name="Xiong C."/>
            <person name="Yue Q."/>
            <person name="Zhang X."/>
        </authorList>
    </citation>
    <scope>NUCLEOTIDE SEQUENCE [LARGE SCALE GENOMIC DNA]</scope>
    <source>
        <strain evidence="2 3">DSM 5745</strain>
    </source>
</reference>